<dbReference type="Pfam" id="PF00355">
    <property type="entry name" value="Rieske"/>
    <property type="match status" value="1"/>
</dbReference>
<organism evidence="6 7">
    <name type="scientific">Ramlibacter albus</name>
    <dbReference type="NCBI Taxonomy" id="2079448"/>
    <lineage>
        <taxon>Bacteria</taxon>
        <taxon>Pseudomonadati</taxon>
        <taxon>Pseudomonadota</taxon>
        <taxon>Betaproteobacteria</taxon>
        <taxon>Burkholderiales</taxon>
        <taxon>Comamonadaceae</taxon>
        <taxon>Ramlibacter</taxon>
    </lineage>
</organism>
<dbReference type="AlphaFoldDB" id="A0A923M557"/>
<evidence type="ECO:0000313" key="7">
    <source>
        <dbReference type="Proteomes" id="UP000596827"/>
    </source>
</evidence>
<evidence type="ECO:0000259" key="5">
    <source>
        <dbReference type="PROSITE" id="PS51296"/>
    </source>
</evidence>
<dbReference type="EMBL" id="JACORU010000001">
    <property type="protein sequence ID" value="MBC5763014.1"/>
    <property type="molecule type" value="Genomic_DNA"/>
</dbReference>
<keyword evidence="1" id="KW-0001">2Fe-2S</keyword>
<evidence type="ECO:0000256" key="1">
    <source>
        <dbReference type="ARBA" id="ARBA00022714"/>
    </source>
</evidence>
<evidence type="ECO:0000256" key="4">
    <source>
        <dbReference type="ARBA" id="ARBA00023014"/>
    </source>
</evidence>
<keyword evidence="2" id="KW-0479">Metal-binding</keyword>
<dbReference type="InterPro" id="IPR036922">
    <property type="entry name" value="Rieske_2Fe-2S_sf"/>
</dbReference>
<feature type="domain" description="Rieske" evidence="5">
    <location>
        <begin position="6"/>
        <end position="103"/>
    </location>
</feature>
<evidence type="ECO:0000256" key="3">
    <source>
        <dbReference type="ARBA" id="ARBA00023004"/>
    </source>
</evidence>
<dbReference type="Proteomes" id="UP000596827">
    <property type="component" value="Unassembled WGS sequence"/>
</dbReference>
<keyword evidence="4" id="KW-0411">Iron-sulfur</keyword>
<dbReference type="SUPFAM" id="SSF50022">
    <property type="entry name" value="ISP domain"/>
    <property type="match status" value="1"/>
</dbReference>
<keyword evidence="7" id="KW-1185">Reference proteome</keyword>
<evidence type="ECO:0000313" key="6">
    <source>
        <dbReference type="EMBL" id="MBC5763014.1"/>
    </source>
</evidence>
<dbReference type="PANTHER" id="PTHR21496:SF23">
    <property type="entry name" value="3-PHENYLPROPIONATE_CINNAMIC ACID DIOXYGENASE FERREDOXIN SUBUNIT"/>
    <property type="match status" value="1"/>
</dbReference>
<dbReference type="InterPro" id="IPR017941">
    <property type="entry name" value="Rieske_2Fe-2S"/>
</dbReference>
<comment type="caution">
    <text evidence="6">The sequence shown here is derived from an EMBL/GenBank/DDBJ whole genome shotgun (WGS) entry which is preliminary data.</text>
</comment>
<dbReference type="PROSITE" id="PS51296">
    <property type="entry name" value="RIESKE"/>
    <property type="match status" value="1"/>
</dbReference>
<proteinExistence type="predicted"/>
<name>A0A923M557_9BURK</name>
<dbReference type="GO" id="GO:0051537">
    <property type="term" value="F:2 iron, 2 sulfur cluster binding"/>
    <property type="evidence" value="ECO:0007669"/>
    <property type="project" value="UniProtKB-KW"/>
</dbReference>
<gene>
    <name evidence="6" type="ORF">H8R02_01015</name>
</gene>
<dbReference type="PANTHER" id="PTHR21496">
    <property type="entry name" value="FERREDOXIN-RELATED"/>
    <property type="match status" value="1"/>
</dbReference>
<protein>
    <submittedName>
        <fullName evidence="6">Non-heme iron oxygenase ferredoxin subunit</fullName>
    </submittedName>
</protein>
<dbReference type="Gene3D" id="2.102.10.10">
    <property type="entry name" value="Rieske [2Fe-2S] iron-sulphur domain"/>
    <property type="match status" value="1"/>
</dbReference>
<reference evidence="6" key="1">
    <citation type="submission" date="2020-08" db="EMBL/GenBank/DDBJ databases">
        <title>Ramlibacter sp. GTP1 16S ribosomal RNA gene genome sequencing and assembly.</title>
        <authorList>
            <person name="Kang M."/>
        </authorList>
    </citation>
    <scope>NUCLEOTIDE SEQUENCE</scope>
    <source>
        <strain evidence="6">GTP1</strain>
    </source>
</reference>
<dbReference type="RefSeq" id="WP_187079486.1">
    <property type="nucleotide sequence ID" value="NZ_JACORU010000001.1"/>
</dbReference>
<accession>A0A923M557</accession>
<dbReference type="GO" id="GO:0046872">
    <property type="term" value="F:metal ion binding"/>
    <property type="evidence" value="ECO:0007669"/>
    <property type="project" value="UniProtKB-KW"/>
</dbReference>
<dbReference type="CDD" id="cd03528">
    <property type="entry name" value="Rieske_RO_ferredoxin"/>
    <property type="match status" value="1"/>
</dbReference>
<sequence>MADKNRVFIGEIWEVESGKSKLVRLEGMPPLVLFRIAEEFFLLDDTCTHGNASLSEGDVCGSEVECPFHAGRFDIRTGQATRFPCTDPLRTYPVVVEGEAIFADLDEEGES</sequence>
<evidence type="ECO:0000256" key="2">
    <source>
        <dbReference type="ARBA" id="ARBA00022723"/>
    </source>
</evidence>
<keyword evidence="3" id="KW-0408">Iron</keyword>